<proteinExistence type="predicted"/>
<evidence type="ECO:0000256" key="1">
    <source>
        <dbReference type="SAM" id="SignalP"/>
    </source>
</evidence>
<evidence type="ECO:0000313" key="3">
    <source>
        <dbReference type="Proteomes" id="UP001369958"/>
    </source>
</evidence>
<dbReference type="Proteomes" id="UP001369958">
    <property type="component" value="Plasmid unnamed"/>
</dbReference>
<organism evidence="2 3">
    <name type="scientific">Pelagibacterium nitratireducens</name>
    <dbReference type="NCBI Taxonomy" id="1046114"/>
    <lineage>
        <taxon>Bacteria</taxon>
        <taxon>Pseudomonadati</taxon>
        <taxon>Pseudomonadota</taxon>
        <taxon>Alphaproteobacteria</taxon>
        <taxon>Hyphomicrobiales</taxon>
        <taxon>Devosiaceae</taxon>
        <taxon>Pelagibacterium</taxon>
    </lineage>
</organism>
<geneLocation type="plasmid" evidence="2 3">
    <name>unnamed</name>
</geneLocation>
<keyword evidence="1" id="KW-0732">Signal</keyword>
<dbReference type="RefSeq" id="WP_338610977.1">
    <property type="nucleotide sequence ID" value="NZ_CP146276.1"/>
</dbReference>
<dbReference type="Gene3D" id="2.60.40.1890">
    <property type="entry name" value="PCu(A)C copper chaperone"/>
    <property type="match status" value="1"/>
</dbReference>
<dbReference type="PANTHER" id="PTHR36302">
    <property type="entry name" value="BLR7088 PROTEIN"/>
    <property type="match status" value="1"/>
</dbReference>
<dbReference type="InterPro" id="IPR036182">
    <property type="entry name" value="PCuAC_sf"/>
</dbReference>
<dbReference type="SUPFAM" id="SSF110087">
    <property type="entry name" value="DR1885-like metal-binding protein"/>
    <property type="match status" value="1"/>
</dbReference>
<dbReference type="Pfam" id="PF04314">
    <property type="entry name" value="PCuAC"/>
    <property type="match status" value="1"/>
</dbReference>
<keyword evidence="2" id="KW-0614">Plasmid</keyword>
<evidence type="ECO:0000313" key="2">
    <source>
        <dbReference type="EMBL" id="WWT34843.1"/>
    </source>
</evidence>
<dbReference type="PANTHER" id="PTHR36302:SF1">
    <property type="entry name" value="COPPER CHAPERONE PCU(A)C"/>
    <property type="match status" value="1"/>
</dbReference>
<keyword evidence="3" id="KW-1185">Reference proteome</keyword>
<gene>
    <name evidence="2" type="ORF">V6617_18290</name>
</gene>
<sequence>MKFLISLALVFATPLASLAEVTVTDPWARASILASRPGAAYVTAESDKDDRLIGASTPIADRVMIHAVETDANGVGRMVHRETLDLPAGEAVNFAPGGMHLMLMGLSEKLVEGTIFPLTLHFEAAGEVTVDVPVLGVAASGPHEGSK</sequence>
<protein>
    <submittedName>
        <fullName evidence="2">Copper chaperone PCu(A)C</fullName>
    </submittedName>
</protein>
<dbReference type="EMBL" id="CP146276">
    <property type="protein sequence ID" value="WWT34843.1"/>
    <property type="molecule type" value="Genomic_DNA"/>
</dbReference>
<dbReference type="InterPro" id="IPR007410">
    <property type="entry name" value="LpqE-like"/>
</dbReference>
<name>A0ABZ2I772_9HYPH</name>
<feature type="chain" id="PRO_5046291464" evidence="1">
    <location>
        <begin position="20"/>
        <end position="147"/>
    </location>
</feature>
<accession>A0ABZ2I772</accession>
<feature type="signal peptide" evidence="1">
    <location>
        <begin position="1"/>
        <end position="19"/>
    </location>
</feature>
<dbReference type="InterPro" id="IPR058248">
    <property type="entry name" value="Lxx211020-like"/>
</dbReference>
<reference evidence="2 3" key="1">
    <citation type="submission" date="2024-02" db="EMBL/GenBank/DDBJ databases">
        <title>Complete genome sequence of Pelagibacterium nitratireducens ZH15.</title>
        <authorList>
            <person name="Zhao L.H."/>
        </authorList>
    </citation>
    <scope>NUCLEOTIDE SEQUENCE [LARGE SCALE GENOMIC DNA]</scope>
    <source>
        <strain evidence="2 3">ZH15</strain>
        <plasmid evidence="2 3">unnamed</plasmid>
    </source>
</reference>